<dbReference type="KEGG" id="ftj:FTUN_7607"/>
<dbReference type="InterPro" id="IPR038740">
    <property type="entry name" value="BioF2-like_GNAT_dom"/>
</dbReference>
<dbReference type="Pfam" id="PF13480">
    <property type="entry name" value="Acetyltransf_6"/>
    <property type="match status" value="1"/>
</dbReference>
<dbReference type="AlphaFoldDB" id="A0A6M5Z2M5"/>
<sequence length="398" mass="43818">MAGKQLTADCELFDSIDRVPPELWEAARGAEPSVFTSPAFLRAVEGGLPSHSRVYHAVVSDDGRPVACASLCAMTIDLLLLAGADAHRSVGWGRRLFPGLGMVRVLFCGLPVSAGQGHLGFAAGADRARAVARLDGLLRVLARRERARVVVYKEFGAADAPHLDRLLDRGYFRAESPATYELTHPFPDFAAYCAGLKSHYRNDVRRSQRKFDRVGCRVAHLVEPGDLLRAYTPEVHRLYEAVVAKSEVKLEVLPVGFFHKLVEQFPGRLSLTTVYQEDRIVAFNWGLAAPPAYHFLFCGIDYALNGEADLYFNLMYHQLDHALRSGAQVVRFGQTADAFKTRVGCVGRPLHFYARAPGAVLSWVLRRFGGALFPPRPVLPPNDVFKASPTGPPVKLKA</sequence>
<organism evidence="2 3">
    <name type="scientific">Frigoriglobus tundricola</name>
    <dbReference type="NCBI Taxonomy" id="2774151"/>
    <lineage>
        <taxon>Bacteria</taxon>
        <taxon>Pseudomonadati</taxon>
        <taxon>Planctomycetota</taxon>
        <taxon>Planctomycetia</taxon>
        <taxon>Gemmatales</taxon>
        <taxon>Gemmataceae</taxon>
        <taxon>Frigoriglobus</taxon>
    </lineage>
</organism>
<accession>A0A6M5Z2M5</accession>
<feature type="domain" description="BioF2-like acetyltransferase" evidence="1">
    <location>
        <begin position="199"/>
        <end position="340"/>
    </location>
</feature>
<gene>
    <name evidence="2" type="ORF">FTUN_7607</name>
</gene>
<evidence type="ECO:0000259" key="1">
    <source>
        <dbReference type="Pfam" id="PF13480"/>
    </source>
</evidence>
<dbReference type="RefSeq" id="WP_171474842.1">
    <property type="nucleotide sequence ID" value="NZ_CP053452.2"/>
</dbReference>
<dbReference type="Gene3D" id="3.40.630.30">
    <property type="match status" value="1"/>
</dbReference>
<name>A0A6M5Z2M5_9BACT</name>
<dbReference type="EMBL" id="CP053452">
    <property type="protein sequence ID" value="QJW99984.1"/>
    <property type="molecule type" value="Genomic_DNA"/>
</dbReference>
<evidence type="ECO:0000313" key="2">
    <source>
        <dbReference type="EMBL" id="QJW99984.1"/>
    </source>
</evidence>
<dbReference type="Proteomes" id="UP000503447">
    <property type="component" value="Chromosome"/>
</dbReference>
<dbReference type="SUPFAM" id="SSF55729">
    <property type="entry name" value="Acyl-CoA N-acyltransferases (Nat)"/>
    <property type="match status" value="1"/>
</dbReference>
<protein>
    <recommendedName>
        <fullName evidence="1">BioF2-like acetyltransferase domain-containing protein</fullName>
    </recommendedName>
</protein>
<proteinExistence type="predicted"/>
<dbReference type="InterPro" id="IPR016181">
    <property type="entry name" value="Acyl_CoA_acyltransferase"/>
</dbReference>
<keyword evidence="3" id="KW-1185">Reference proteome</keyword>
<reference evidence="3" key="1">
    <citation type="submission" date="2020-05" db="EMBL/GenBank/DDBJ databases">
        <title>Frigoriglobus tundricola gen. nov., sp. nov., a psychrotolerant cellulolytic planctomycete of the family Gemmataceae with two divergent copies of 16S rRNA gene.</title>
        <authorList>
            <person name="Kulichevskaya I.S."/>
            <person name="Ivanova A.A."/>
            <person name="Naumoff D.G."/>
            <person name="Beletsky A.V."/>
            <person name="Rijpstra W.I.C."/>
            <person name="Sinninghe Damste J.S."/>
            <person name="Mardanov A.V."/>
            <person name="Ravin N.V."/>
            <person name="Dedysh S.N."/>
        </authorList>
    </citation>
    <scope>NUCLEOTIDE SEQUENCE [LARGE SCALE GENOMIC DNA]</scope>
    <source>
        <strain evidence="3">PL17</strain>
    </source>
</reference>
<evidence type="ECO:0000313" key="3">
    <source>
        <dbReference type="Proteomes" id="UP000503447"/>
    </source>
</evidence>